<comment type="pathway">
    <text evidence="14">Amino-acid biosynthesis; L-leucine biosynthesis; L-leucine from 3-methyl-2-oxobutanoate: step 3/4.</text>
</comment>
<dbReference type="GO" id="GO:0051287">
    <property type="term" value="F:NAD binding"/>
    <property type="evidence" value="ECO:0007669"/>
    <property type="project" value="InterPro"/>
</dbReference>
<evidence type="ECO:0000256" key="13">
    <source>
        <dbReference type="RuleBase" id="RU004443"/>
    </source>
</evidence>
<dbReference type="HOGENOM" id="CLU_031953_0_3_1"/>
<dbReference type="STRING" id="1220162.K1VPB6"/>
<gene>
    <name evidence="16" type="ORF">A1Q2_04395</name>
</gene>
<dbReference type="EMBL" id="AMBO01000321">
    <property type="protein sequence ID" value="EKD01317.1"/>
    <property type="molecule type" value="Genomic_DNA"/>
</dbReference>
<reference evidence="16 17" key="1">
    <citation type="journal article" date="2012" name="Eukaryot. Cell">
        <title>Genome sequence of the Trichosporon asahii environmental strain CBS 8904.</title>
        <authorList>
            <person name="Yang R.Y."/>
            <person name="Li H.T."/>
            <person name="Zhu H."/>
            <person name="Zhou G.P."/>
            <person name="Wang M."/>
            <person name="Wang L."/>
        </authorList>
    </citation>
    <scope>NUCLEOTIDE SEQUENCE [LARGE SCALE GENOMIC DNA]</scope>
    <source>
        <strain evidence="16 17">CBS 8904</strain>
    </source>
</reference>
<evidence type="ECO:0000256" key="14">
    <source>
        <dbReference type="RuleBase" id="RU004445"/>
    </source>
</evidence>
<dbReference type="InParanoid" id="K1VPB6"/>
<keyword evidence="9 13" id="KW-0560">Oxidoreductase</keyword>
<dbReference type="GO" id="GO:0005829">
    <property type="term" value="C:cytosol"/>
    <property type="evidence" value="ECO:0007669"/>
    <property type="project" value="TreeGrafter"/>
</dbReference>
<dbReference type="InterPro" id="IPR019818">
    <property type="entry name" value="IsoCit/isopropylmalate_DH_CS"/>
</dbReference>
<accession>K1VPB6</accession>
<evidence type="ECO:0000313" key="16">
    <source>
        <dbReference type="EMBL" id="EKD01317.1"/>
    </source>
</evidence>
<dbReference type="EC" id="1.1.1.85" evidence="4 14"/>
<proteinExistence type="inferred from homology"/>
<sequence length="501" mass="53602">MADKTSLSSVVTVSVSTASSAAGLQAKHPGPEIVEQAVRVLKVVTDKTGLKLELTEKDFGGIAIDNHGTPLPDDTLKTCQESDAVLFRAIGGPKWGVGPVRPEQGILKLRKELGLYANIRPANFASDALLDFKIAVLGGDGIGPEIVEQAVRVLKVVTDKTGLKLELTEKDFGGIAIDNHGTPLPDDTLKTCQESDAVLFGAIGGPKWGVGPVRPEQGILKLRKELGLYANIRPANFASDALLEYSPIKAERVKGTDIIVVRELIGGIYFGDRTEAGENGSVAVDECKYSQEEIERIVRVAGQIAREANPKLKVSSLDKANVLATSRLWRRVFTDVMKNEFPEIETEHHLIDSAAMLVVSNPRKLNGVVVTENLFGDIISDETSVIPGSLGLLPSASLAGAPDPKKTVMGIYEPIHGSAPDIAGQGIANPIGTILSAALMLRYSLGRSEEASLIEQAVRKVLDNKEQGGYDYRTKDLGGDKTTSQMGDKICEVLEQLIASK</sequence>
<keyword evidence="8" id="KW-0460">Magnesium</keyword>
<dbReference type="PANTHER" id="PTHR42979:SF1">
    <property type="entry name" value="3-ISOPROPYLMALATE DEHYDROGENASE"/>
    <property type="match status" value="1"/>
</dbReference>
<dbReference type="InterPro" id="IPR004429">
    <property type="entry name" value="Isopropylmalate_DH"/>
</dbReference>
<dbReference type="UniPathway" id="UPA00048">
    <property type="reaction ID" value="UER00072"/>
</dbReference>
<dbReference type="NCBIfam" id="TIGR00169">
    <property type="entry name" value="leuB"/>
    <property type="match status" value="1"/>
</dbReference>
<evidence type="ECO:0000256" key="8">
    <source>
        <dbReference type="ARBA" id="ARBA00022842"/>
    </source>
</evidence>
<comment type="catalytic activity">
    <reaction evidence="14">
        <text>(2R,3S)-3-isopropylmalate + NAD(+) = 4-methyl-2-oxopentanoate + CO2 + NADH</text>
        <dbReference type="Rhea" id="RHEA:32271"/>
        <dbReference type="ChEBI" id="CHEBI:16526"/>
        <dbReference type="ChEBI" id="CHEBI:17865"/>
        <dbReference type="ChEBI" id="CHEBI:35121"/>
        <dbReference type="ChEBI" id="CHEBI:57540"/>
        <dbReference type="ChEBI" id="CHEBI:57945"/>
        <dbReference type="EC" id="1.1.1.85"/>
    </reaction>
</comment>
<dbReference type="FunCoup" id="K1VPB6">
    <property type="interactions" value="186"/>
</dbReference>
<evidence type="ECO:0000256" key="5">
    <source>
        <dbReference type="ARBA" id="ARBA00022430"/>
    </source>
</evidence>
<dbReference type="GO" id="GO:0009098">
    <property type="term" value="P:L-leucine biosynthetic process"/>
    <property type="evidence" value="ECO:0007669"/>
    <property type="project" value="UniProtKB-UniPathway"/>
</dbReference>
<evidence type="ECO:0000259" key="15">
    <source>
        <dbReference type="SMART" id="SM01329"/>
    </source>
</evidence>
<name>K1VPB6_TRIAC</name>
<evidence type="ECO:0000256" key="6">
    <source>
        <dbReference type="ARBA" id="ARBA00022605"/>
    </source>
</evidence>
<evidence type="ECO:0000256" key="10">
    <source>
        <dbReference type="ARBA" id="ARBA00023027"/>
    </source>
</evidence>
<comment type="caution">
    <text evidence="16">The sequence shown here is derived from an EMBL/GenBank/DDBJ whole genome shotgun (WGS) entry which is preliminary data.</text>
</comment>
<comment type="cofactor">
    <cofactor evidence="1">
        <name>Mn(2+)</name>
        <dbReference type="ChEBI" id="CHEBI:29035"/>
    </cofactor>
</comment>
<keyword evidence="10 14" id="KW-0520">NAD</keyword>
<dbReference type="eggNOG" id="KOG0786">
    <property type="taxonomic scope" value="Eukaryota"/>
</dbReference>
<keyword evidence="5 14" id="KW-0432">Leucine biosynthesis</keyword>
<keyword evidence="12 14" id="KW-0100">Branched-chain amino acid biosynthesis</keyword>
<dbReference type="InterPro" id="IPR024084">
    <property type="entry name" value="IsoPropMal-DH-like_dom"/>
</dbReference>
<dbReference type="PROSITE" id="PS00470">
    <property type="entry name" value="IDH_IMDH"/>
    <property type="match status" value="1"/>
</dbReference>
<evidence type="ECO:0000313" key="17">
    <source>
        <dbReference type="Proteomes" id="UP000006757"/>
    </source>
</evidence>
<dbReference type="PANTHER" id="PTHR42979">
    <property type="entry name" value="3-ISOPROPYLMALATE DEHYDROGENASE"/>
    <property type="match status" value="1"/>
</dbReference>
<keyword evidence="11" id="KW-0464">Manganese</keyword>
<comment type="function">
    <text evidence="14">Catalyzes the oxidation of 3-carboxy-2-hydroxy-4-methylpentanoate (3-isopropylmalate) to 3-carboxy-4-methyl-2-oxopentanoate. The product decarboxylates to 4-methyl-2 oxopentanoate.</text>
</comment>
<dbReference type="AlphaFoldDB" id="K1VPB6"/>
<dbReference type="OrthoDB" id="419183at2759"/>
<evidence type="ECO:0000256" key="12">
    <source>
        <dbReference type="ARBA" id="ARBA00023304"/>
    </source>
</evidence>
<dbReference type="Gene3D" id="3.40.718.10">
    <property type="entry name" value="Isopropylmalate Dehydrogenase"/>
    <property type="match status" value="2"/>
</dbReference>
<dbReference type="GO" id="GO:0000287">
    <property type="term" value="F:magnesium ion binding"/>
    <property type="evidence" value="ECO:0007669"/>
    <property type="project" value="InterPro"/>
</dbReference>
<dbReference type="SMART" id="SM01329">
    <property type="entry name" value="Iso_dh"/>
    <property type="match status" value="1"/>
</dbReference>
<organism evidence="16 17">
    <name type="scientific">Trichosporon asahii var. asahii (strain CBS 8904)</name>
    <name type="common">Yeast</name>
    <dbReference type="NCBI Taxonomy" id="1220162"/>
    <lineage>
        <taxon>Eukaryota</taxon>
        <taxon>Fungi</taxon>
        <taxon>Dikarya</taxon>
        <taxon>Basidiomycota</taxon>
        <taxon>Agaricomycotina</taxon>
        <taxon>Tremellomycetes</taxon>
        <taxon>Trichosporonales</taxon>
        <taxon>Trichosporonaceae</taxon>
        <taxon>Trichosporon</taxon>
    </lineage>
</organism>
<keyword evidence="6" id="KW-0028">Amino-acid biosynthesis</keyword>
<dbReference type="GO" id="GO:0003862">
    <property type="term" value="F:3-isopropylmalate dehydrogenase activity"/>
    <property type="evidence" value="ECO:0007669"/>
    <property type="project" value="UniProtKB-EC"/>
</dbReference>
<comment type="subunit">
    <text evidence="3 14">Homodimer.</text>
</comment>
<dbReference type="Pfam" id="PF00180">
    <property type="entry name" value="Iso_dh"/>
    <property type="match status" value="2"/>
</dbReference>
<dbReference type="Proteomes" id="UP000006757">
    <property type="component" value="Unassembled WGS sequence"/>
</dbReference>
<evidence type="ECO:0000256" key="7">
    <source>
        <dbReference type="ARBA" id="ARBA00022723"/>
    </source>
</evidence>
<dbReference type="OMA" id="EYDLGAR"/>
<evidence type="ECO:0000256" key="3">
    <source>
        <dbReference type="ARBA" id="ARBA00011738"/>
    </source>
</evidence>
<feature type="domain" description="Isopropylmalate dehydrogenase-like" evidence="15">
    <location>
        <begin position="133"/>
        <end position="490"/>
    </location>
</feature>
<evidence type="ECO:0000256" key="2">
    <source>
        <dbReference type="ARBA" id="ARBA00007769"/>
    </source>
</evidence>
<evidence type="ECO:0000256" key="11">
    <source>
        <dbReference type="ARBA" id="ARBA00023211"/>
    </source>
</evidence>
<dbReference type="SUPFAM" id="SSF53659">
    <property type="entry name" value="Isocitrate/Isopropylmalate dehydrogenase-like"/>
    <property type="match status" value="2"/>
</dbReference>
<evidence type="ECO:0000256" key="1">
    <source>
        <dbReference type="ARBA" id="ARBA00001936"/>
    </source>
</evidence>
<evidence type="ECO:0000256" key="4">
    <source>
        <dbReference type="ARBA" id="ARBA00013101"/>
    </source>
</evidence>
<protein>
    <recommendedName>
        <fullName evidence="4 14">3-isopropylmalate dehydrogenase</fullName>
        <ecNumber evidence="4 14">1.1.1.85</ecNumber>
    </recommendedName>
</protein>
<comment type="cofactor">
    <cofactor evidence="14">
        <name>Mg(2+)</name>
        <dbReference type="ChEBI" id="CHEBI:18420"/>
    </cofactor>
    <cofactor evidence="14">
        <name>Mn(2+)</name>
        <dbReference type="ChEBI" id="CHEBI:29035"/>
    </cofactor>
    <text evidence="14">Binds 1 Mg(2+) or Mn(2+) ion per subunit.</text>
</comment>
<dbReference type="FunFam" id="3.40.718.10:FF:000006">
    <property type="entry name" value="3-isopropylmalate dehydrogenase"/>
    <property type="match status" value="1"/>
</dbReference>
<keyword evidence="7 14" id="KW-0479">Metal-binding</keyword>
<evidence type="ECO:0000256" key="9">
    <source>
        <dbReference type="ARBA" id="ARBA00023002"/>
    </source>
</evidence>
<keyword evidence="17" id="KW-1185">Reference proteome</keyword>
<comment type="similarity">
    <text evidence="2 13">Belongs to the isocitrate and isopropylmalate dehydrogenases family.</text>
</comment>